<sequence>MINVSDSLLQMVESSQQLYFSYSLASERVIYLNPAFKDFFQAEEATFTIPALLAMVHREDKDYVISRFVACTAGKNVEQIECRIVRGEEMRHINISAYLVSTDDERLLMGYAEDITAAKTQLNIISKHNAKKNSVLSILAHDLAGPIGVIQNLSDLLHREAVQWQSSRANEYIELVNKISKSCIKLIRDFLDHEFLESAGVSLVKKRVNLTEKIKDQTEQYLRNQNKLHKEISFVVNQSEIYIEVDEDKFLQVINNLLSNALKFTRDGGRIVVSVEEREQSVMIKVADDGIGIPERFHETLFEKFSEARRTGLKGEHSTGLGMSIIKTIVEWHHGKIWFESIENQGTTFFIELPKS</sequence>
<evidence type="ECO:0000256" key="3">
    <source>
        <dbReference type="ARBA" id="ARBA00022553"/>
    </source>
</evidence>
<keyword evidence="3" id="KW-0597">Phosphoprotein</keyword>
<feature type="domain" description="Histidine kinase" evidence="6">
    <location>
        <begin position="138"/>
        <end position="356"/>
    </location>
</feature>
<keyword evidence="5" id="KW-0418">Kinase</keyword>
<dbReference type="InterPro" id="IPR004358">
    <property type="entry name" value="Sig_transdc_His_kin-like_C"/>
</dbReference>
<dbReference type="EMBL" id="WWEO01000037">
    <property type="protein sequence ID" value="NCD68332.1"/>
    <property type="molecule type" value="Genomic_DNA"/>
</dbReference>
<dbReference type="Gene3D" id="3.30.450.20">
    <property type="entry name" value="PAS domain"/>
    <property type="match status" value="1"/>
</dbReference>
<dbReference type="CDD" id="cd00082">
    <property type="entry name" value="HisKA"/>
    <property type="match status" value="1"/>
</dbReference>
<dbReference type="Gene3D" id="3.30.565.10">
    <property type="entry name" value="Histidine kinase-like ATPase, C-terminal domain"/>
    <property type="match status" value="1"/>
</dbReference>
<dbReference type="PANTHER" id="PTHR43547">
    <property type="entry name" value="TWO-COMPONENT HISTIDINE KINASE"/>
    <property type="match status" value="1"/>
</dbReference>
<organism evidence="7 8">
    <name type="scientific">Mucilaginibacter agri</name>
    <dbReference type="NCBI Taxonomy" id="2695265"/>
    <lineage>
        <taxon>Bacteria</taxon>
        <taxon>Pseudomonadati</taxon>
        <taxon>Bacteroidota</taxon>
        <taxon>Sphingobacteriia</taxon>
        <taxon>Sphingobacteriales</taxon>
        <taxon>Sphingobacteriaceae</taxon>
        <taxon>Mucilaginibacter</taxon>
    </lineage>
</organism>
<dbReference type="InterPro" id="IPR003594">
    <property type="entry name" value="HATPase_dom"/>
</dbReference>
<dbReference type="SUPFAM" id="SSF55874">
    <property type="entry name" value="ATPase domain of HSP90 chaperone/DNA topoisomerase II/histidine kinase"/>
    <property type="match status" value="1"/>
</dbReference>
<evidence type="ECO:0000313" key="7">
    <source>
        <dbReference type="EMBL" id="NCD68332.1"/>
    </source>
</evidence>
<dbReference type="PROSITE" id="PS50109">
    <property type="entry name" value="HIS_KIN"/>
    <property type="match status" value="1"/>
</dbReference>
<accession>A0A966DSK1</accession>
<dbReference type="EC" id="2.7.13.3" evidence="2"/>
<dbReference type="FunFam" id="3.30.565.10:FF:000006">
    <property type="entry name" value="Sensor histidine kinase WalK"/>
    <property type="match status" value="1"/>
</dbReference>
<dbReference type="Proteomes" id="UP000638732">
    <property type="component" value="Unassembled WGS sequence"/>
</dbReference>
<evidence type="ECO:0000256" key="1">
    <source>
        <dbReference type="ARBA" id="ARBA00000085"/>
    </source>
</evidence>
<comment type="catalytic activity">
    <reaction evidence="1">
        <text>ATP + protein L-histidine = ADP + protein N-phospho-L-histidine.</text>
        <dbReference type="EC" id="2.7.13.3"/>
    </reaction>
</comment>
<dbReference type="PRINTS" id="PR00344">
    <property type="entry name" value="BCTRLSENSOR"/>
</dbReference>
<dbReference type="InterPro" id="IPR036890">
    <property type="entry name" value="HATPase_C_sf"/>
</dbReference>
<dbReference type="SUPFAM" id="SSF55785">
    <property type="entry name" value="PYP-like sensor domain (PAS domain)"/>
    <property type="match status" value="1"/>
</dbReference>
<reference evidence="7" key="2">
    <citation type="submission" date="2020-10" db="EMBL/GenBank/DDBJ databases">
        <title>Mucilaginibacter sp. nov., isolated from soil.</title>
        <authorList>
            <person name="Jeon C.O."/>
        </authorList>
    </citation>
    <scope>NUCLEOTIDE SEQUENCE</scope>
    <source>
        <strain evidence="7">R11</strain>
    </source>
</reference>
<dbReference type="Gene3D" id="1.10.287.130">
    <property type="match status" value="1"/>
</dbReference>
<evidence type="ECO:0000259" key="6">
    <source>
        <dbReference type="PROSITE" id="PS50109"/>
    </source>
</evidence>
<dbReference type="InterPro" id="IPR005467">
    <property type="entry name" value="His_kinase_dom"/>
</dbReference>
<dbReference type="RefSeq" id="WP_166584358.1">
    <property type="nucleotide sequence ID" value="NZ_WWEO01000037.1"/>
</dbReference>
<reference evidence="7" key="1">
    <citation type="submission" date="2020-01" db="EMBL/GenBank/DDBJ databases">
        <authorList>
            <person name="Seo Y.L."/>
        </authorList>
    </citation>
    <scope>NUCLEOTIDE SEQUENCE</scope>
    <source>
        <strain evidence="7">R11</strain>
    </source>
</reference>
<dbReference type="CDD" id="cd00075">
    <property type="entry name" value="HATPase"/>
    <property type="match status" value="1"/>
</dbReference>
<evidence type="ECO:0000256" key="5">
    <source>
        <dbReference type="ARBA" id="ARBA00022777"/>
    </source>
</evidence>
<dbReference type="InterPro" id="IPR036097">
    <property type="entry name" value="HisK_dim/P_sf"/>
</dbReference>
<dbReference type="SMART" id="SM00387">
    <property type="entry name" value="HATPase_c"/>
    <property type="match status" value="1"/>
</dbReference>
<gene>
    <name evidence="7" type="ORF">GSY63_03055</name>
</gene>
<dbReference type="GO" id="GO:0000155">
    <property type="term" value="F:phosphorelay sensor kinase activity"/>
    <property type="evidence" value="ECO:0007669"/>
    <property type="project" value="InterPro"/>
</dbReference>
<dbReference type="InterPro" id="IPR035965">
    <property type="entry name" value="PAS-like_dom_sf"/>
</dbReference>
<comment type="caution">
    <text evidence="7">The sequence shown here is derived from an EMBL/GenBank/DDBJ whole genome shotgun (WGS) entry which is preliminary data.</text>
</comment>
<dbReference type="InterPro" id="IPR003661">
    <property type="entry name" value="HisK_dim/P_dom"/>
</dbReference>
<evidence type="ECO:0000256" key="4">
    <source>
        <dbReference type="ARBA" id="ARBA00022679"/>
    </source>
</evidence>
<dbReference type="SUPFAM" id="SSF47384">
    <property type="entry name" value="Homodimeric domain of signal transducing histidine kinase"/>
    <property type="match status" value="1"/>
</dbReference>
<dbReference type="PANTHER" id="PTHR43547:SF2">
    <property type="entry name" value="HYBRID SIGNAL TRANSDUCTION HISTIDINE KINASE C"/>
    <property type="match status" value="1"/>
</dbReference>
<evidence type="ECO:0000313" key="8">
    <source>
        <dbReference type="Proteomes" id="UP000638732"/>
    </source>
</evidence>
<evidence type="ECO:0000256" key="2">
    <source>
        <dbReference type="ARBA" id="ARBA00012438"/>
    </source>
</evidence>
<keyword evidence="4" id="KW-0808">Transferase</keyword>
<dbReference type="SMART" id="SM00388">
    <property type="entry name" value="HisKA"/>
    <property type="match status" value="1"/>
</dbReference>
<proteinExistence type="predicted"/>
<keyword evidence="8" id="KW-1185">Reference proteome</keyword>
<dbReference type="AlphaFoldDB" id="A0A966DSK1"/>
<dbReference type="Pfam" id="PF02518">
    <property type="entry name" value="HATPase_c"/>
    <property type="match status" value="1"/>
</dbReference>
<name>A0A966DSK1_9SPHI</name>
<protein>
    <recommendedName>
        <fullName evidence="2">histidine kinase</fullName>
        <ecNumber evidence="2">2.7.13.3</ecNumber>
    </recommendedName>
</protein>